<dbReference type="Proteomes" id="UP000774617">
    <property type="component" value="Unassembled WGS sequence"/>
</dbReference>
<reference evidence="1 2" key="1">
    <citation type="journal article" date="2021" name="Nat. Commun.">
        <title>Genetic determinants of endophytism in the Arabidopsis root mycobiome.</title>
        <authorList>
            <person name="Mesny F."/>
            <person name="Miyauchi S."/>
            <person name="Thiergart T."/>
            <person name="Pickel B."/>
            <person name="Atanasova L."/>
            <person name="Karlsson M."/>
            <person name="Huettel B."/>
            <person name="Barry K.W."/>
            <person name="Haridas S."/>
            <person name="Chen C."/>
            <person name="Bauer D."/>
            <person name="Andreopoulos W."/>
            <person name="Pangilinan J."/>
            <person name="LaButti K."/>
            <person name="Riley R."/>
            <person name="Lipzen A."/>
            <person name="Clum A."/>
            <person name="Drula E."/>
            <person name="Henrissat B."/>
            <person name="Kohler A."/>
            <person name="Grigoriev I.V."/>
            <person name="Martin F.M."/>
            <person name="Hacquard S."/>
        </authorList>
    </citation>
    <scope>NUCLEOTIDE SEQUENCE [LARGE SCALE GENOMIC DNA]</scope>
    <source>
        <strain evidence="1 2">MPI-SDFR-AT-0080</strain>
    </source>
</reference>
<keyword evidence="2" id="KW-1185">Reference proteome</keyword>
<gene>
    <name evidence="1" type="ORF">B0J12DRAFT_390077</name>
</gene>
<protein>
    <submittedName>
        <fullName evidence="1">Uncharacterized protein</fullName>
    </submittedName>
</protein>
<accession>A0ABQ8FSR6</accession>
<comment type="caution">
    <text evidence="1">The sequence shown here is derived from an EMBL/GenBank/DDBJ whole genome shotgun (WGS) entry which is preliminary data.</text>
</comment>
<organism evidence="1 2">
    <name type="scientific">Macrophomina phaseolina</name>
    <dbReference type="NCBI Taxonomy" id="35725"/>
    <lineage>
        <taxon>Eukaryota</taxon>
        <taxon>Fungi</taxon>
        <taxon>Dikarya</taxon>
        <taxon>Ascomycota</taxon>
        <taxon>Pezizomycotina</taxon>
        <taxon>Dothideomycetes</taxon>
        <taxon>Dothideomycetes incertae sedis</taxon>
        <taxon>Botryosphaeriales</taxon>
        <taxon>Botryosphaeriaceae</taxon>
        <taxon>Macrophomina</taxon>
    </lineage>
</organism>
<evidence type="ECO:0000313" key="1">
    <source>
        <dbReference type="EMBL" id="KAH7021813.1"/>
    </source>
</evidence>
<proteinExistence type="predicted"/>
<name>A0ABQ8FSR6_9PEZI</name>
<evidence type="ECO:0000313" key="2">
    <source>
        <dbReference type="Proteomes" id="UP000774617"/>
    </source>
</evidence>
<dbReference type="EMBL" id="JAGTJR010000063">
    <property type="protein sequence ID" value="KAH7021813.1"/>
    <property type="molecule type" value="Genomic_DNA"/>
</dbReference>
<sequence length="197" mass="21828">MISGSPARSLAALKPFVSRSSPPLHSLRSHPPFSRLMVLYHRHRRVQRSAPSPPPRFQGLFHALVPVSSAATGRLRRWVRVICVSLPQKHVGRFSRQKPQSLLFCLGSYHHQTSSLNASPSCVSISGQSWLAQNSRRLRRSSPCWTNASLAVKLSKRLSARKARISIVKRSLRIPGKFNRSPSKAMGDVLALAGAKN</sequence>